<keyword evidence="3 9" id="KW-0813">Transport</keyword>
<accession>A0A2P6VQ10</accession>
<gene>
    <name evidence="13" type="primary">g218</name>
    <name evidence="13" type="ORF">C2E20_0218</name>
</gene>
<dbReference type="PRINTS" id="PR00171">
    <property type="entry name" value="SUGRTRNSPORT"/>
</dbReference>
<organism evidence="13 14">
    <name type="scientific">Micractinium conductrix</name>
    <dbReference type="NCBI Taxonomy" id="554055"/>
    <lineage>
        <taxon>Eukaryota</taxon>
        <taxon>Viridiplantae</taxon>
        <taxon>Chlorophyta</taxon>
        <taxon>core chlorophytes</taxon>
        <taxon>Trebouxiophyceae</taxon>
        <taxon>Chlorellales</taxon>
        <taxon>Chlorellaceae</taxon>
        <taxon>Chlorella clade</taxon>
        <taxon>Micractinium</taxon>
    </lineage>
</organism>
<feature type="transmembrane region" description="Helical" evidence="11">
    <location>
        <begin position="405"/>
        <end position="431"/>
    </location>
</feature>
<dbReference type="InterPro" id="IPR036259">
    <property type="entry name" value="MFS_trans_sf"/>
</dbReference>
<reference evidence="13 14" key="1">
    <citation type="journal article" date="2018" name="Plant J.">
        <title>Genome sequences of Chlorella sorokiniana UTEX 1602 and Micractinium conductrix SAG 241.80: implications to maltose excretion by a green alga.</title>
        <authorList>
            <person name="Arriola M.B."/>
            <person name="Velmurugan N."/>
            <person name="Zhang Y."/>
            <person name="Plunkett M.H."/>
            <person name="Hondzo H."/>
            <person name="Barney B.M."/>
        </authorList>
    </citation>
    <scope>NUCLEOTIDE SEQUENCE [LARGE SCALE GENOMIC DNA]</scope>
    <source>
        <strain evidence="13 14">SAG 241.80</strain>
    </source>
</reference>
<proteinExistence type="inferred from homology"/>
<feature type="transmembrane region" description="Helical" evidence="11">
    <location>
        <begin position="372"/>
        <end position="393"/>
    </location>
</feature>
<dbReference type="EMBL" id="LHPF02000001">
    <property type="protein sequence ID" value="PSC76169.1"/>
    <property type="molecule type" value="Genomic_DNA"/>
</dbReference>
<evidence type="ECO:0000313" key="13">
    <source>
        <dbReference type="EMBL" id="PSC76169.1"/>
    </source>
</evidence>
<feature type="transmembrane region" description="Helical" evidence="11">
    <location>
        <begin position="302"/>
        <end position="325"/>
    </location>
</feature>
<evidence type="ECO:0000256" key="9">
    <source>
        <dbReference type="RuleBase" id="RU003346"/>
    </source>
</evidence>
<comment type="caution">
    <text evidence="13">The sequence shown here is derived from an EMBL/GenBank/DDBJ whole genome shotgun (WGS) entry which is preliminary data.</text>
</comment>
<feature type="transmembrane region" description="Helical" evidence="11">
    <location>
        <begin position="38"/>
        <end position="56"/>
    </location>
</feature>
<feature type="transmembrane region" description="Helical" evidence="11">
    <location>
        <begin position="218"/>
        <end position="239"/>
    </location>
</feature>
<evidence type="ECO:0000256" key="10">
    <source>
        <dbReference type="SAM" id="MobiDB-lite"/>
    </source>
</evidence>
<dbReference type="Proteomes" id="UP000239649">
    <property type="component" value="Unassembled WGS sequence"/>
</dbReference>
<evidence type="ECO:0000256" key="11">
    <source>
        <dbReference type="SAM" id="Phobius"/>
    </source>
</evidence>
<dbReference type="FunFam" id="1.20.1250.20:FF:000002">
    <property type="entry name" value="Sugar transport protein 13"/>
    <property type="match status" value="1"/>
</dbReference>
<evidence type="ECO:0000256" key="3">
    <source>
        <dbReference type="ARBA" id="ARBA00022448"/>
    </source>
</evidence>
<dbReference type="AlphaFoldDB" id="A0A2P6VQ10"/>
<feature type="transmembrane region" description="Helical" evidence="11">
    <location>
        <begin position="154"/>
        <end position="176"/>
    </location>
</feature>
<dbReference type="OrthoDB" id="5296287at2759"/>
<evidence type="ECO:0000256" key="4">
    <source>
        <dbReference type="ARBA" id="ARBA00022597"/>
    </source>
</evidence>
<dbReference type="InterPro" id="IPR005828">
    <property type="entry name" value="MFS_sugar_transport-like"/>
</dbReference>
<keyword evidence="4" id="KW-0762">Sugar transport</keyword>
<dbReference type="CDD" id="cd17361">
    <property type="entry name" value="MFS_STP"/>
    <property type="match status" value="1"/>
</dbReference>
<comment type="subcellular location">
    <subcellularLocation>
        <location evidence="1">Membrane</location>
        <topology evidence="1">Multi-pass membrane protein</topology>
    </subcellularLocation>
</comment>
<feature type="transmembrane region" description="Helical" evidence="11">
    <location>
        <begin position="337"/>
        <end position="360"/>
    </location>
</feature>
<evidence type="ECO:0000256" key="6">
    <source>
        <dbReference type="ARBA" id="ARBA00022847"/>
    </source>
</evidence>
<feature type="transmembrane region" description="Helical" evidence="11">
    <location>
        <begin position="471"/>
        <end position="492"/>
    </location>
</feature>
<evidence type="ECO:0000313" key="14">
    <source>
        <dbReference type="Proteomes" id="UP000239649"/>
    </source>
</evidence>
<dbReference type="PANTHER" id="PTHR23500:SF357">
    <property type="entry name" value="IP12678P"/>
    <property type="match status" value="1"/>
</dbReference>
<dbReference type="NCBIfam" id="TIGR00879">
    <property type="entry name" value="SP"/>
    <property type="match status" value="1"/>
</dbReference>
<evidence type="ECO:0000256" key="7">
    <source>
        <dbReference type="ARBA" id="ARBA00022989"/>
    </source>
</evidence>
<dbReference type="InterPro" id="IPR044778">
    <property type="entry name" value="MFS_STP/MST-like_plant"/>
</dbReference>
<dbReference type="GO" id="GO:0016020">
    <property type="term" value="C:membrane"/>
    <property type="evidence" value="ECO:0007669"/>
    <property type="project" value="UniProtKB-SubCell"/>
</dbReference>
<comment type="similarity">
    <text evidence="2 9">Belongs to the major facilitator superfamily. Sugar transporter (TC 2.A.1.1) family.</text>
</comment>
<dbReference type="PROSITE" id="PS00216">
    <property type="entry name" value="SUGAR_TRANSPORT_1"/>
    <property type="match status" value="1"/>
</dbReference>
<feature type="transmembrane region" description="Helical" evidence="11">
    <location>
        <begin position="443"/>
        <end position="465"/>
    </location>
</feature>
<evidence type="ECO:0000259" key="12">
    <source>
        <dbReference type="PROSITE" id="PS50850"/>
    </source>
</evidence>
<keyword evidence="6" id="KW-0769">Symport</keyword>
<feature type="domain" description="Major facilitator superfamily (MFS) profile" evidence="12">
    <location>
        <begin position="43"/>
        <end position="496"/>
    </location>
</feature>
<evidence type="ECO:0000256" key="2">
    <source>
        <dbReference type="ARBA" id="ARBA00010992"/>
    </source>
</evidence>
<feature type="transmembrane region" description="Helical" evidence="11">
    <location>
        <begin position="102"/>
        <end position="122"/>
    </location>
</feature>
<evidence type="ECO:0000256" key="1">
    <source>
        <dbReference type="ARBA" id="ARBA00004141"/>
    </source>
</evidence>
<dbReference type="Pfam" id="PF00083">
    <property type="entry name" value="Sugar_tr"/>
    <property type="match status" value="1"/>
</dbReference>
<dbReference type="PROSITE" id="PS00217">
    <property type="entry name" value="SUGAR_TRANSPORT_2"/>
    <property type="match status" value="1"/>
</dbReference>
<feature type="transmembrane region" description="Helical" evidence="11">
    <location>
        <begin position="188"/>
        <end position="206"/>
    </location>
</feature>
<protein>
    <submittedName>
        <fullName evidence="13">H(+) hexose cotransporter 2</fullName>
    </submittedName>
</protein>
<dbReference type="PANTHER" id="PTHR23500">
    <property type="entry name" value="SOLUTE CARRIER FAMILY 2, FACILITATED GLUCOSE TRANSPORTER"/>
    <property type="match status" value="1"/>
</dbReference>
<dbReference type="InterPro" id="IPR005829">
    <property type="entry name" value="Sugar_transporter_CS"/>
</dbReference>
<sequence length="549" mass="57918">MTFDGTEGKAPLMGSSSSSSTGTAQGGRVQHYQGKMTIYVLVVALVSATGGLLFGYDISIIGGVEAMASFQQQFFPEIYARSISGAPEVDPYCKFHDTRLQLFSAIMFLSGAVVAVPAGAAARMFGRKVSMLSSGSLFLVGAGLQAGAHSLTQLVIGRCVLGFGVGTAACVVPVYISEVAPYASRGGLAYLFQMATTVGILSAQLVNYGTQYIPVWGWRLSLGLAAMPACILCLGGLALPESPSYLIEKGRWAEGKAVLQMLRGTDEVDAEYADIMDAAQTAAKVSTMQSWRNLVARQNLPMTLMATSLAALQQLTGINAIIFYAPIMFSSLANSTAALLNAVVIGGVNVAATFVGLVLVDSVGRRPLLLEGGVQMTVSQIATGVILATSYSAKDGSQVLSSGAAAGALVCICLFIAGFAWSWGPVVWVLGAEVQTLETRTSGMSAVVASNYLLSFAIGQGFLSMLCGMKWGVFIFFAAWNIVMTAFVYFLLPETKGVPLEDTAYACLFARHPVWRRVMGKAGKAVLEREAFRDAAWRQAKVAEGGDLR</sequence>
<keyword evidence="14" id="KW-1185">Reference proteome</keyword>
<evidence type="ECO:0000256" key="5">
    <source>
        <dbReference type="ARBA" id="ARBA00022692"/>
    </source>
</evidence>
<name>A0A2P6VQ10_9CHLO</name>
<feature type="region of interest" description="Disordered" evidence="10">
    <location>
        <begin position="1"/>
        <end position="26"/>
    </location>
</feature>
<dbReference type="InterPro" id="IPR003663">
    <property type="entry name" value="Sugar/inositol_transpt"/>
</dbReference>
<dbReference type="InterPro" id="IPR020846">
    <property type="entry name" value="MFS_dom"/>
</dbReference>
<dbReference type="SUPFAM" id="SSF103473">
    <property type="entry name" value="MFS general substrate transporter"/>
    <property type="match status" value="1"/>
</dbReference>
<keyword evidence="8 11" id="KW-0472">Membrane</keyword>
<evidence type="ECO:0000256" key="8">
    <source>
        <dbReference type="ARBA" id="ARBA00023136"/>
    </source>
</evidence>
<keyword evidence="7 11" id="KW-1133">Transmembrane helix</keyword>
<dbReference type="GO" id="GO:0015145">
    <property type="term" value="F:monosaccharide transmembrane transporter activity"/>
    <property type="evidence" value="ECO:0007669"/>
    <property type="project" value="InterPro"/>
</dbReference>
<dbReference type="Gene3D" id="1.20.1250.20">
    <property type="entry name" value="MFS general substrate transporter like domains"/>
    <property type="match status" value="1"/>
</dbReference>
<dbReference type="PROSITE" id="PS50850">
    <property type="entry name" value="MFS"/>
    <property type="match status" value="1"/>
</dbReference>
<dbReference type="InterPro" id="IPR045262">
    <property type="entry name" value="STP/PLT_plant"/>
</dbReference>
<dbReference type="GO" id="GO:0015293">
    <property type="term" value="F:symporter activity"/>
    <property type="evidence" value="ECO:0007669"/>
    <property type="project" value="UniProtKB-KW"/>
</dbReference>
<keyword evidence="5 11" id="KW-0812">Transmembrane</keyword>